<feature type="transmembrane region" description="Helical" evidence="6">
    <location>
        <begin position="83"/>
        <end position="100"/>
    </location>
</feature>
<feature type="compositionally biased region" description="Basic residues" evidence="5">
    <location>
        <begin position="1"/>
        <end position="20"/>
    </location>
</feature>
<evidence type="ECO:0000256" key="4">
    <source>
        <dbReference type="ARBA" id="ARBA00023136"/>
    </source>
</evidence>
<dbReference type="EMBL" id="RBAN01000001">
    <property type="protein sequence ID" value="RKN57398.1"/>
    <property type="molecule type" value="Genomic_DNA"/>
</dbReference>
<dbReference type="GO" id="GO:0016874">
    <property type="term" value="F:ligase activity"/>
    <property type="evidence" value="ECO:0007669"/>
    <property type="project" value="UniProtKB-KW"/>
</dbReference>
<feature type="transmembrane region" description="Helical" evidence="6">
    <location>
        <begin position="277"/>
        <end position="294"/>
    </location>
</feature>
<feature type="transmembrane region" description="Helical" evidence="6">
    <location>
        <begin position="388"/>
        <end position="407"/>
    </location>
</feature>
<sequence>MRRARRRPRAVSRGVRRRTHVSGCCGRDSPGEPSTVMTTFTQFSPTGNRLNTPYRPSLSRHASSHPRPREDGTRRPGGHRRSTMPLPGLVLICVVAFVAAWSPRLAAIYGGPAAVVAILITLRRPRLHVVDVLAGLTAIWAVVSTLVDEADPLITQLPAYLYASAFLVFLAVRHIVRSRAELIPVALAHVAGCAATAMALIVGARDTGSQRDALFDYNVRYGLDGININYTSYTLVTGAVLTVVLLRVGPRSRVVRSALFGTLAVSVYGVLLTGSKGATIGLIAGALYLVLARFGPRLTWAVARVGVPALILLIPFKAATTFETTARWLDSLFGRETGDLSGRLEVWPIAVSAWMEQPVTGLGPGLFRVVNPLGVGPHNLLLTVGTDLGLIGVILYGSTIAVALACAAKQAKQVGSVLAGVFIVTLLPIWVTGHWEQSQGAWLVLALVSTVTLDATTRRAARHRLMADEGRVSARPHWSAAARG</sequence>
<feature type="transmembrane region" description="Helical" evidence="6">
    <location>
        <begin position="159"/>
        <end position="176"/>
    </location>
</feature>
<feature type="transmembrane region" description="Helical" evidence="6">
    <location>
        <begin position="439"/>
        <end position="456"/>
    </location>
</feature>
<keyword evidence="3 6" id="KW-1133">Transmembrane helix</keyword>
<comment type="subcellular location">
    <subcellularLocation>
        <location evidence="1">Membrane</location>
        <topology evidence="1">Multi-pass membrane protein</topology>
    </subcellularLocation>
</comment>
<dbReference type="PANTHER" id="PTHR37422:SF13">
    <property type="entry name" value="LIPOPOLYSACCHARIDE BIOSYNTHESIS PROTEIN PA4999-RELATED"/>
    <property type="match status" value="1"/>
</dbReference>
<keyword evidence="9" id="KW-1185">Reference proteome</keyword>
<organism evidence="8 9">
    <name type="scientific">Micromonospora costi</name>
    <dbReference type="NCBI Taxonomy" id="1530042"/>
    <lineage>
        <taxon>Bacteria</taxon>
        <taxon>Bacillati</taxon>
        <taxon>Actinomycetota</taxon>
        <taxon>Actinomycetes</taxon>
        <taxon>Micromonosporales</taxon>
        <taxon>Micromonosporaceae</taxon>
        <taxon>Micromonospora</taxon>
    </lineage>
</organism>
<evidence type="ECO:0000313" key="8">
    <source>
        <dbReference type="EMBL" id="RKN57398.1"/>
    </source>
</evidence>
<evidence type="ECO:0000313" key="9">
    <source>
        <dbReference type="Proteomes" id="UP000279968"/>
    </source>
</evidence>
<evidence type="ECO:0000259" key="7">
    <source>
        <dbReference type="Pfam" id="PF04932"/>
    </source>
</evidence>
<feature type="compositionally biased region" description="Polar residues" evidence="5">
    <location>
        <begin position="35"/>
        <end position="51"/>
    </location>
</feature>
<feature type="transmembrane region" description="Helical" evidence="6">
    <location>
        <begin position="414"/>
        <end position="433"/>
    </location>
</feature>
<feature type="transmembrane region" description="Helical" evidence="6">
    <location>
        <begin position="225"/>
        <end position="246"/>
    </location>
</feature>
<dbReference type="GO" id="GO:0016020">
    <property type="term" value="C:membrane"/>
    <property type="evidence" value="ECO:0007669"/>
    <property type="project" value="UniProtKB-SubCell"/>
</dbReference>
<feature type="region of interest" description="Disordered" evidence="5">
    <location>
        <begin position="1"/>
        <end position="82"/>
    </location>
</feature>
<dbReference type="Proteomes" id="UP000279968">
    <property type="component" value="Unassembled WGS sequence"/>
</dbReference>
<evidence type="ECO:0000256" key="5">
    <source>
        <dbReference type="SAM" id="MobiDB-lite"/>
    </source>
</evidence>
<feature type="transmembrane region" description="Helical" evidence="6">
    <location>
        <begin position="129"/>
        <end position="147"/>
    </location>
</feature>
<feature type="transmembrane region" description="Helical" evidence="6">
    <location>
        <begin position="301"/>
        <end position="319"/>
    </location>
</feature>
<feature type="transmembrane region" description="Helical" evidence="6">
    <location>
        <begin position="253"/>
        <end position="271"/>
    </location>
</feature>
<gene>
    <name evidence="8" type="ORF">D7193_01535</name>
</gene>
<accession>A0A3B0A939</accession>
<evidence type="ECO:0000256" key="3">
    <source>
        <dbReference type="ARBA" id="ARBA00022989"/>
    </source>
</evidence>
<comment type="caution">
    <text evidence="8">The sequence shown here is derived from an EMBL/GenBank/DDBJ whole genome shotgun (WGS) entry which is preliminary data.</text>
</comment>
<dbReference type="InterPro" id="IPR051533">
    <property type="entry name" value="WaaL-like"/>
</dbReference>
<keyword evidence="2 6" id="KW-0812">Transmembrane</keyword>
<feature type="transmembrane region" description="Helical" evidence="6">
    <location>
        <begin position="106"/>
        <end position="122"/>
    </location>
</feature>
<evidence type="ECO:0000256" key="1">
    <source>
        <dbReference type="ARBA" id="ARBA00004141"/>
    </source>
</evidence>
<dbReference type="InterPro" id="IPR007016">
    <property type="entry name" value="O-antigen_ligase-rel_domated"/>
</dbReference>
<feature type="domain" description="O-antigen ligase-related" evidence="7">
    <location>
        <begin position="263"/>
        <end position="396"/>
    </location>
</feature>
<keyword evidence="8" id="KW-0436">Ligase</keyword>
<dbReference type="Pfam" id="PF04932">
    <property type="entry name" value="Wzy_C"/>
    <property type="match status" value="1"/>
</dbReference>
<feature type="transmembrane region" description="Helical" evidence="6">
    <location>
        <begin position="183"/>
        <end position="205"/>
    </location>
</feature>
<name>A0A3B0A939_9ACTN</name>
<reference evidence="8 9" key="1">
    <citation type="journal article" date="2015" name="Int. J. Syst. Evol. Microbiol.">
        <title>Micromonospora costi sp. nov., isolated from a leaf of Costus speciosus.</title>
        <authorList>
            <person name="Thawai C."/>
        </authorList>
    </citation>
    <scope>NUCLEOTIDE SEQUENCE [LARGE SCALE GENOMIC DNA]</scope>
    <source>
        <strain evidence="8 9">CS1-12</strain>
    </source>
</reference>
<dbReference type="AlphaFoldDB" id="A0A3B0A939"/>
<evidence type="ECO:0000256" key="2">
    <source>
        <dbReference type="ARBA" id="ARBA00022692"/>
    </source>
</evidence>
<dbReference type="PANTHER" id="PTHR37422">
    <property type="entry name" value="TEICHURONIC ACID BIOSYNTHESIS PROTEIN TUAE"/>
    <property type="match status" value="1"/>
</dbReference>
<keyword evidence="4 6" id="KW-0472">Membrane</keyword>
<evidence type="ECO:0000256" key="6">
    <source>
        <dbReference type="SAM" id="Phobius"/>
    </source>
</evidence>
<protein>
    <submittedName>
        <fullName evidence="8">O-antigen ligase domain-containing protein</fullName>
    </submittedName>
</protein>
<proteinExistence type="predicted"/>